<evidence type="ECO:0000313" key="2">
    <source>
        <dbReference type="Proteomes" id="UP001633002"/>
    </source>
</evidence>
<dbReference type="AlphaFoldDB" id="A0ABD3IF46"/>
<evidence type="ECO:0000313" key="1">
    <source>
        <dbReference type="EMBL" id="KAL3700842.1"/>
    </source>
</evidence>
<dbReference type="EMBL" id="JBJQOH010000001">
    <property type="protein sequence ID" value="KAL3700842.1"/>
    <property type="molecule type" value="Genomic_DNA"/>
</dbReference>
<evidence type="ECO:0008006" key="3">
    <source>
        <dbReference type="Google" id="ProtNLM"/>
    </source>
</evidence>
<gene>
    <name evidence="1" type="ORF">R1sor_018864</name>
</gene>
<dbReference type="Proteomes" id="UP001633002">
    <property type="component" value="Unassembled WGS sequence"/>
</dbReference>
<reference evidence="1 2" key="1">
    <citation type="submission" date="2024-09" db="EMBL/GenBank/DDBJ databases">
        <title>Chromosome-scale assembly of Riccia sorocarpa.</title>
        <authorList>
            <person name="Paukszto L."/>
        </authorList>
    </citation>
    <scope>NUCLEOTIDE SEQUENCE [LARGE SCALE GENOMIC DNA]</scope>
    <source>
        <strain evidence="1">LP-2024</strain>
        <tissue evidence="1">Aerial parts of the thallus</tissue>
    </source>
</reference>
<protein>
    <recommendedName>
        <fullName evidence="3">Endonuclease/exonuclease/phosphatase domain-containing protein</fullName>
    </recommendedName>
</protein>
<accession>A0ABD3IF46</accession>
<name>A0ABD3IF46_9MARC</name>
<proteinExistence type="predicted"/>
<dbReference type="Gene3D" id="3.60.10.10">
    <property type="entry name" value="Endonuclease/exonuclease/phosphatase"/>
    <property type="match status" value="1"/>
</dbReference>
<dbReference type="InterPro" id="IPR036691">
    <property type="entry name" value="Endo/exonu/phosph_ase_sf"/>
</dbReference>
<sequence length="266" mass="30727">MGSASIIGLQEVKIDNWGMRRWLENLRKEGTVVFDNPHGTKGGTALILHRSVQVVQLGTGGNGRLAWAKIQLGDEQVGIMTIHAPNKRRVRMEFWSQVQEIMGDKKWCIFGDFNQVELGKEDSVGKLALIRGREERLWRTRDSRWIKDWLILSFVLRLLRGEELEWGGHRSRTTRLWKSLTPSLAWKLKPEEIMEEVHSFYQDLFTADATRKARRAVQQEILDLIQVRLTLEESEQAAAIPDKEESEATVFGIKTNKSPVYDWFTI</sequence>
<organism evidence="1 2">
    <name type="scientific">Riccia sorocarpa</name>
    <dbReference type="NCBI Taxonomy" id="122646"/>
    <lineage>
        <taxon>Eukaryota</taxon>
        <taxon>Viridiplantae</taxon>
        <taxon>Streptophyta</taxon>
        <taxon>Embryophyta</taxon>
        <taxon>Marchantiophyta</taxon>
        <taxon>Marchantiopsida</taxon>
        <taxon>Marchantiidae</taxon>
        <taxon>Marchantiales</taxon>
        <taxon>Ricciaceae</taxon>
        <taxon>Riccia</taxon>
    </lineage>
</organism>
<comment type="caution">
    <text evidence="1">The sequence shown here is derived from an EMBL/GenBank/DDBJ whole genome shotgun (WGS) entry which is preliminary data.</text>
</comment>
<dbReference type="SUPFAM" id="SSF56219">
    <property type="entry name" value="DNase I-like"/>
    <property type="match status" value="1"/>
</dbReference>
<keyword evidence="2" id="KW-1185">Reference proteome</keyword>